<feature type="compositionally biased region" description="Basic and acidic residues" evidence="1">
    <location>
        <begin position="284"/>
        <end position="302"/>
    </location>
</feature>
<feature type="region of interest" description="Disordered" evidence="1">
    <location>
        <begin position="128"/>
        <end position="173"/>
    </location>
</feature>
<dbReference type="SUPFAM" id="SSF53335">
    <property type="entry name" value="S-adenosyl-L-methionine-dependent methyltransferases"/>
    <property type="match status" value="1"/>
</dbReference>
<feature type="compositionally biased region" description="Basic and acidic residues" evidence="1">
    <location>
        <begin position="55"/>
        <end position="65"/>
    </location>
</feature>
<dbReference type="OMA" id="HEMGART"/>
<dbReference type="EMBL" id="KB707213">
    <property type="protein sequence ID" value="EMR63496.1"/>
    <property type="molecule type" value="Genomic_DNA"/>
</dbReference>
<sequence>MAAASSSPAVCYLPTNDAYDRWSTVYDTDGNFLQKIDDIEMKNTLFPRLLAELRREDDQDQKQQEYEGGQSPESKSKLQPRRVVVDLGCGTGRNTMLLLSPPAADVIREVIALDASRGMLEVARARLSSFSSSSSPLPAYTPLPTTTTTAPTTPSPPREEKGECGGDGHPRLHLEHHDLLTTPAPPPRARGTADAVVSTLVVEHVPLREFFAHVAAMLRPGGGMLLLSNMHADMGRISQAGFVDEVTGVKVRPTGSYAHTVAEVVEEAARWGLCVLEDDGGEGEQEKGVGDGNKDGDGDGTGKRMKMKGVREVVVSEDMVEVLGPRSRKWVGVTCWFGCLFRKDGEGVD</sequence>
<keyword evidence="3" id="KW-1185">Reference proteome</keyword>
<dbReference type="Gene3D" id="3.40.50.150">
    <property type="entry name" value="Vaccinia Virus protein VP39"/>
    <property type="match status" value="1"/>
</dbReference>
<dbReference type="OrthoDB" id="66144at2759"/>
<feature type="region of interest" description="Disordered" evidence="1">
    <location>
        <begin position="281"/>
        <end position="305"/>
    </location>
</feature>
<feature type="region of interest" description="Disordered" evidence="1">
    <location>
        <begin position="55"/>
        <end position="82"/>
    </location>
</feature>
<name>M7T0Z6_EUTLA</name>
<dbReference type="InterPro" id="IPR029063">
    <property type="entry name" value="SAM-dependent_MTases_sf"/>
</dbReference>
<accession>M7T0Z6</accession>
<dbReference type="eggNOG" id="ENOG502S3GB">
    <property type="taxonomic scope" value="Eukaryota"/>
</dbReference>
<dbReference type="PANTHER" id="PTHR42912">
    <property type="entry name" value="METHYLTRANSFERASE"/>
    <property type="match status" value="1"/>
</dbReference>
<evidence type="ECO:0000313" key="3">
    <source>
        <dbReference type="Proteomes" id="UP000012174"/>
    </source>
</evidence>
<dbReference type="CDD" id="cd02440">
    <property type="entry name" value="AdoMet_MTases"/>
    <property type="match status" value="1"/>
</dbReference>
<evidence type="ECO:0000313" key="2">
    <source>
        <dbReference type="EMBL" id="EMR63496.1"/>
    </source>
</evidence>
<dbReference type="GO" id="GO:0032259">
    <property type="term" value="P:methylation"/>
    <property type="evidence" value="ECO:0007669"/>
    <property type="project" value="UniProtKB-KW"/>
</dbReference>
<dbReference type="KEGG" id="ela:UCREL1_9562"/>
<evidence type="ECO:0000256" key="1">
    <source>
        <dbReference type="SAM" id="MobiDB-lite"/>
    </source>
</evidence>
<dbReference type="Proteomes" id="UP000012174">
    <property type="component" value="Unassembled WGS sequence"/>
</dbReference>
<dbReference type="HOGENOM" id="CLU_072385_0_0_1"/>
<feature type="compositionally biased region" description="Low complexity" evidence="1">
    <location>
        <begin position="128"/>
        <end position="152"/>
    </location>
</feature>
<dbReference type="Pfam" id="PF13489">
    <property type="entry name" value="Methyltransf_23"/>
    <property type="match status" value="1"/>
</dbReference>
<protein>
    <submittedName>
        <fullName evidence="2">Putative methyltransferase small domain-containing protein</fullName>
    </submittedName>
</protein>
<keyword evidence="2" id="KW-0808">Transferase</keyword>
<gene>
    <name evidence="2" type="ORF">UCREL1_9562</name>
</gene>
<dbReference type="STRING" id="1287681.M7T0Z6"/>
<dbReference type="GO" id="GO:0008168">
    <property type="term" value="F:methyltransferase activity"/>
    <property type="evidence" value="ECO:0007669"/>
    <property type="project" value="UniProtKB-KW"/>
</dbReference>
<organism evidence="2 3">
    <name type="scientific">Eutypa lata (strain UCR-EL1)</name>
    <name type="common">Grapevine dieback disease fungus</name>
    <name type="synonym">Eutypa armeniacae</name>
    <dbReference type="NCBI Taxonomy" id="1287681"/>
    <lineage>
        <taxon>Eukaryota</taxon>
        <taxon>Fungi</taxon>
        <taxon>Dikarya</taxon>
        <taxon>Ascomycota</taxon>
        <taxon>Pezizomycotina</taxon>
        <taxon>Sordariomycetes</taxon>
        <taxon>Xylariomycetidae</taxon>
        <taxon>Xylariales</taxon>
        <taxon>Diatrypaceae</taxon>
        <taxon>Eutypa</taxon>
    </lineage>
</organism>
<reference evidence="3" key="1">
    <citation type="journal article" date="2013" name="Genome Announc.">
        <title>Draft genome sequence of the grapevine dieback fungus Eutypa lata UCR-EL1.</title>
        <authorList>
            <person name="Blanco-Ulate B."/>
            <person name="Rolshausen P.E."/>
            <person name="Cantu D."/>
        </authorList>
    </citation>
    <scope>NUCLEOTIDE SEQUENCE [LARGE SCALE GENOMIC DNA]</scope>
    <source>
        <strain evidence="3">UCR-EL1</strain>
    </source>
</reference>
<proteinExistence type="predicted"/>
<dbReference type="InterPro" id="IPR050508">
    <property type="entry name" value="Methyltransf_Superfamily"/>
</dbReference>
<dbReference type="AlphaFoldDB" id="M7T0Z6"/>
<keyword evidence="2" id="KW-0489">Methyltransferase</keyword>
<feature type="compositionally biased region" description="Basic and acidic residues" evidence="1">
    <location>
        <begin position="157"/>
        <end position="173"/>
    </location>
</feature>